<dbReference type="OrthoDB" id="7188532at2"/>
<proteinExistence type="predicted"/>
<dbReference type="RefSeq" id="WP_109099399.1">
    <property type="nucleotide sequence ID" value="NZ_QDKQ01000014.1"/>
</dbReference>
<name>A0A2T9KCX1_9CAUL</name>
<evidence type="ECO:0000313" key="1">
    <source>
        <dbReference type="EMBL" id="PVM93817.1"/>
    </source>
</evidence>
<comment type="caution">
    <text evidence="1">The sequence shown here is derived from an EMBL/GenBank/DDBJ whole genome shotgun (WGS) entry which is preliminary data.</text>
</comment>
<dbReference type="EMBL" id="QDKQ01000014">
    <property type="protein sequence ID" value="PVM93817.1"/>
    <property type="molecule type" value="Genomic_DNA"/>
</dbReference>
<dbReference type="Proteomes" id="UP000245073">
    <property type="component" value="Unassembled WGS sequence"/>
</dbReference>
<evidence type="ECO:0000313" key="2">
    <source>
        <dbReference type="Proteomes" id="UP000245073"/>
    </source>
</evidence>
<reference evidence="1 2" key="1">
    <citation type="submission" date="2018-04" db="EMBL/GenBank/DDBJ databases">
        <title>The genome sequence of Caulobacter sp. 744.</title>
        <authorList>
            <person name="Gao J."/>
            <person name="Sun J."/>
        </authorList>
    </citation>
    <scope>NUCLEOTIDE SEQUENCE [LARGE SCALE GENOMIC DNA]</scope>
    <source>
        <strain evidence="1 2">774</strain>
    </source>
</reference>
<organism evidence="1 2">
    <name type="scientific">Caulobacter endophyticus</name>
    <dbReference type="NCBI Taxonomy" id="2172652"/>
    <lineage>
        <taxon>Bacteria</taxon>
        <taxon>Pseudomonadati</taxon>
        <taxon>Pseudomonadota</taxon>
        <taxon>Alphaproteobacteria</taxon>
        <taxon>Caulobacterales</taxon>
        <taxon>Caulobacteraceae</taxon>
        <taxon>Caulobacter</taxon>
    </lineage>
</organism>
<gene>
    <name evidence="1" type="ORF">DDF67_02590</name>
</gene>
<protein>
    <submittedName>
        <fullName evidence="1">Uncharacterized protein</fullName>
    </submittedName>
</protein>
<accession>A0A2T9KCX1</accession>
<keyword evidence="2" id="KW-1185">Reference proteome</keyword>
<dbReference type="AlphaFoldDB" id="A0A2T9KCX1"/>
<sequence>MVVSVSSRILRQPADLSKRSQSVLSLVPRGLEWLSWAIGDASARFAFADETELLAQAAFGLHGARLVLLPGLQLLVSPVKLTTLRTDDLEAVIAAERSPEGPALVEAQRVLARYGLLTQADLARGAELLAKLGVAEAPVFQLMDYPARAAVRGLVDLLSDVDAGLAREAAAFAVEASGAAIEFPDYVETYLALALQGETASARTGRAKAVVQALATRLFGHLEAPKLSDLAAPSVVNEAIRDWRARGKFLGFSRLSSGVREVVAWNGAFDVAAADEAVRGCVDAVSALLDKVHFQHGVMLQDGAVSFPLENREWTIEVRHNLDGLITLDRVRRAA</sequence>